<reference evidence="3" key="1">
    <citation type="journal article" date="2017" name="Nat. Microbiol.">
        <title>Global analysis of biosynthetic gene clusters reveals vast potential of secondary metabolite production in Penicillium species.</title>
        <authorList>
            <person name="Nielsen J.C."/>
            <person name="Grijseels S."/>
            <person name="Prigent S."/>
            <person name="Ji B."/>
            <person name="Dainat J."/>
            <person name="Nielsen K.F."/>
            <person name="Frisvad J.C."/>
            <person name="Workman M."/>
            <person name="Nielsen J."/>
        </authorList>
    </citation>
    <scope>NUCLEOTIDE SEQUENCE [LARGE SCALE GENOMIC DNA]</scope>
    <source>
        <strain evidence="3">IBT 11843</strain>
    </source>
</reference>
<sequence>MVLRERVKESLGYPKVPTSQAIGLESECPERRTDEVLAQVQKGKEPESQNLKRKLTTAKQAHEDEKPRYVGRGRNGDPIALDPDY</sequence>
<dbReference type="EMBL" id="MDYL01000002">
    <property type="protein sequence ID" value="OQD77980.1"/>
    <property type="molecule type" value="Genomic_DNA"/>
</dbReference>
<dbReference type="Proteomes" id="UP000191522">
    <property type="component" value="Unassembled WGS sequence"/>
</dbReference>
<evidence type="ECO:0000313" key="3">
    <source>
        <dbReference type="Proteomes" id="UP000191522"/>
    </source>
</evidence>
<dbReference type="AlphaFoldDB" id="A0A1V6PLT3"/>
<evidence type="ECO:0000256" key="1">
    <source>
        <dbReference type="SAM" id="MobiDB-lite"/>
    </source>
</evidence>
<organism evidence="2 3">
    <name type="scientific">Penicillium decumbens</name>
    <dbReference type="NCBI Taxonomy" id="69771"/>
    <lineage>
        <taxon>Eukaryota</taxon>
        <taxon>Fungi</taxon>
        <taxon>Dikarya</taxon>
        <taxon>Ascomycota</taxon>
        <taxon>Pezizomycotina</taxon>
        <taxon>Eurotiomycetes</taxon>
        <taxon>Eurotiomycetidae</taxon>
        <taxon>Eurotiales</taxon>
        <taxon>Aspergillaceae</taxon>
        <taxon>Penicillium</taxon>
    </lineage>
</organism>
<feature type="region of interest" description="Disordered" evidence="1">
    <location>
        <begin position="1"/>
        <end position="85"/>
    </location>
</feature>
<evidence type="ECO:0000313" key="2">
    <source>
        <dbReference type="EMBL" id="OQD77980.1"/>
    </source>
</evidence>
<comment type="caution">
    <text evidence="2">The sequence shown here is derived from an EMBL/GenBank/DDBJ whole genome shotgun (WGS) entry which is preliminary data.</text>
</comment>
<name>A0A1V6PLT3_PENDC</name>
<accession>A0A1V6PLT3</accession>
<keyword evidence="3" id="KW-1185">Reference proteome</keyword>
<gene>
    <name evidence="2" type="ORF">PENDEC_c002G02105</name>
</gene>
<proteinExistence type="predicted"/>
<protein>
    <submittedName>
        <fullName evidence="2">Uncharacterized protein</fullName>
    </submittedName>
</protein>